<keyword evidence="2" id="KW-1185">Reference proteome</keyword>
<dbReference type="EMBL" id="BDIP01005955">
    <property type="protein sequence ID" value="GCA64048.1"/>
    <property type="molecule type" value="Genomic_DNA"/>
</dbReference>
<gene>
    <name evidence="1" type="ORF">KIPB_012979</name>
</gene>
<name>A0A391NY74_9EUKA</name>
<dbReference type="AlphaFoldDB" id="A0A391NY74"/>
<accession>A0A391NY74</accession>
<organism evidence="1 2">
    <name type="scientific">Kipferlia bialata</name>
    <dbReference type="NCBI Taxonomy" id="797122"/>
    <lineage>
        <taxon>Eukaryota</taxon>
        <taxon>Metamonada</taxon>
        <taxon>Carpediemonas-like organisms</taxon>
        <taxon>Kipferlia</taxon>
    </lineage>
</organism>
<evidence type="ECO:0000313" key="1">
    <source>
        <dbReference type="EMBL" id="GCA64048.1"/>
    </source>
</evidence>
<feature type="non-terminal residue" evidence="1">
    <location>
        <position position="174"/>
    </location>
</feature>
<dbReference type="Proteomes" id="UP000265618">
    <property type="component" value="Unassembled WGS sequence"/>
</dbReference>
<proteinExistence type="predicted"/>
<protein>
    <submittedName>
        <fullName evidence="1">Uncharacterized protein</fullName>
    </submittedName>
</protein>
<comment type="caution">
    <text evidence="1">The sequence shown here is derived from an EMBL/GenBank/DDBJ whole genome shotgun (WGS) entry which is preliminary data.</text>
</comment>
<reference evidence="1 2" key="1">
    <citation type="journal article" date="2018" name="PLoS ONE">
        <title>The draft genome of Kipferlia bialata reveals reductive genome evolution in fornicate parasites.</title>
        <authorList>
            <person name="Tanifuji G."/>
            <person name="Takabayashi S."/>
            <person name="Kume K."/>
            <person name="Takagi M."/>
            <person name="Nakayama T."/>
            <person name="Kamikawa R."/>
            <person name="Inagaki Y."/>
            <person name="Hashimoto T."/>
        </authorList>
    </citation>
    <scope>NUCLEOTIDE SEQUENCE [LARGE SCALE GENOMIC DNA]</scope>
    <source>
        <strain evidence="1">NY0173</strain>
    </source>
</reference>
<evidence type="ECO:0000313" key="2">
    <source>
        <dbReference type="Proteomes" id="UP000265618"/>
    </source>
</evidence>
<sequence length="174" mass="19414">MPGVASDPSDAYQCPCGCCCATWETYVGHAVACQKVYLDTRVRAMSRPVLTHPALRDIPYCEDSPPEYLPGPDPFHKAVFAALERVWFRPRIFGSYGTVYATPDSDMDICLRECDNLNVAADVLRGCREVGWMKQIGKGEKRHLKVFKAGGKGSACPHVDVVLKWDNRGLHKRQ</sequence>